<dbReference type="EMBL" id="JGVR01000009">
    <property type="protein sequence ID" value="KEZ19423.1"/>
    <property type="molecule type" value="Genomic_DNA"/>
</dbReference>
<dbReference type="PATRIC" id="fig|13690.10.peg.1997"/>
<protein>
    <submittedName>
        <fullName evidence="1">Uncharacterized protein</fullName>
    </submittedName>
</protein>
<evidence type="ECO:0000313" key="1">
    <source>
        <dbReference type="EMBL" id="KEZ19423.1"/>
    </source>
</evidence>
<dbReference type="RefSeq" id="WP_037519025.1">
    <property type="nucleotide sequence ID" value="NZ_JGVR01000009.1"/>
</dbReference>
<dbReference type="AlphaFoldDB" id="A0A084EN81"/>
<name>A0A084EN81_SPHYA</name>
<gene>
    <name evidence="1" type="ORF">CP98_01944</name>
</gene>
<accession>A0A084EN81</accession>
<evidence type="ECO:0000313" key="2">
    <source>
        <dbReference type="Proteomes" id="UP000028534"/>
    </source>
</evidence>
<organism evidence="1 2">
    <name type="scientific">Sphingobium yanoikuyae</name>
    <name type="common">Sphingomonas yanoikuyae</name>
    <dbReference type="NCBI Taxonomy" id="13690"/>
    <lineage>
        <taxon>Bacteria</taxon>
        <taxon>Pseudomonadati</taxon>
        <taxon>Pseudomonadota</taxon>
        <taxon>Alphaproteobacteria</taxon>
        <taxon>Sphingomonadales</taxon>
        <taxon>Sphingomonadaceae</taxon>
        <taxon>Sphingobium</taxon>
    </lineage>
</organism>
<reference evidence="1 2" key="1">
    <citation type="submission" date="2014-03" db="EMBL/GenBank/DDBJ databases">
        <title>Genome sequence of Sphingobium yanoikuyae B1.</title>
        <authorList>
            <person name="Gan H.M."/>
            <person name="Gan H.Y."/>
            <person name="Savka M.A."/>
        </authorList>
    </citation>
    <scope>NUCLEOTIDE SEQUENCE [LARGE SCALE GENOMIC DNA]</scope>
    <source>
        <strain evidence="1 2">B1</strain>
    </source>
</reference>
<comment type="caution">
    <text evidence="1">The sequence shown here is derived from an EMBL/GenBank/DDBJ whole genome shotgun (WGS) entry which is preliminary data.</text>
</comment>
<dbReference type="Proteomes" id="UP000028534">
    <property type="component" value="Unassembled WGS sequence"/>
</dbReference>
<dbReference type="eggNOG" id="ENOG5032QVF">
    <property type="taxonomic scope" value="Bacteria"/>
</dbReference>
<sequence length="248" mass="26866">MTDYHFPTVVRPSIPLAVITPLEHALLCQMFEHESDGDTLYFFSSEGASSTVWLDAADVKAMLAGEAIEEDSVAAFVQDRLAQADPDEAELELDLSDFDETRIFQQIVRRCADLDHVVIVSAWTATKMLPDGFGGGVTVVTADAILSNSTSEMEARLLDRADYSDLGCAPGHGKHPVLTLDEAEVRSMIADIQQAYAETHVATVTVDDAHIRQACLSLIPTLDLDEQLRGLEFSAAMAAIRNARAASA</sequence>
<proteinExistence type="predicted"/>